<dbReference type="PANTHER" id="PTHR36435:SF1">
    <property type="entry name" value="CAAX AMINO TERMINAL PROTEASE FAMILY PROTEIN"/>
    <property type="match status" value="1"/>
</dbReference>
<feature type="transmembrane region" description="Helical" evidence="2">
    <location>
        <begin position="229"/>
        <end position="248"/>
    </location>
</feature>
<evidence type="ECO:0000259" key="3">
    <source>
        <dbReference type="Pfam" id="PF02517"/>
    </source>
</evidence>
<dbReference type="HOGENOM" id="CLU_097570_0_0_9"/>
<evidence type="ECO:0000256" key="2">
    <source>
        <dbReference type="SAM" id="Phobius"/>
    </source>
</evidence>
<feature type="transmembrane region" description="Helical" evidence="2">
    <location>
        <begin position="260"/>
        <end position="282"/>
    </location>
</feature>
<comment type="caution">
    <text evidence="4">The sequence shown here is derived from an EMBL/GenBank/DDBJ whole genome shotgun (WGS) entry which is preliminary data.</text>
</comment>
<dbReference type="AlphaFoldDB" id="E0PPP1"/>
<comment type="similarity">
    <text evidence="1">Belongs to the UPF0177 family.</text>
</comment>
<name>E0PPP1_STRMT</name>
<dbReference type="Proteomes" id="UP000003823">
    <property type="component" value="Unassembled WGS sequence"/>
</dbReference>
<dbReference type="GO" id="GO:0080120">
    <property type="term" value="P:CAAX-box protein maturation"/>
    <property type="evidence" value="ECO:0007669"/>
    <property type="project" value="UniProtKB-ARBA"/>
</dbReference>
<keyword evidence="2" id="KW-1133">Transmembrane helix</keyword>
<reference evidence="4 5" key="1">
    <citation type="submission" date="2010-07" db="EMBL/GenBank/DDBJ databases">
        <authorList>
            <person name="Muzny D."/>
            <person name="Qin X."/>
            <person name="Deng J."/>
            <person name="Jiang H."/>
            <person name="Liu Y."/>
            <person name="Qu J."/>
            <person name="Song X.-Z."/>
            <person name="Zhang L."/>
            <person name="Thornton R."/>
            <person name="Coyle M."/>
            <person name="Francisco L."/>
            <person name="Jackson L."/>
            <person name="Javaid M."/>
            <person name="Korchina V."/>
            <person name="Kovar C."/>
            <person name="Mata R."/>
            <person name="Mathew T."/>
            <person name="Ngo R."/>
            <person name="Nguyen L."/>
            <person name="Nguyen N."/>
            <person name="Okwuonu G."/>
            <person name="Ongeri F."/>
            <person name="Pham C."/>
            <person name="Simmons D."/>
            <person name="Wilczek-Boney K."/>
            <person name="Hale W."/>
            <person name="Jakkamsetti A."/>
            <person name="Pham P."/>
            <person name="Ruth R."/>
            <person name="San Lucas F."/>
            <person name="Warren J."/>
            <person name="Zhang J."/>
            <person name="Zhao Z."/>
            <person name="Zhou C."/>
            <person name="Zhu D."/>
            <person name="Lee S."/>
            <person name="Bess C."/>
            <person name="Blankenburg K."/>
            <person name="Forbes L."/>
            <person name="Fu Q."/>
            <person name="Gubbala S."/>
            <person name="Hirani K."/>
            <person name="Jayaseelan J.C."/>
            <person name="Lara F."/>
            <person name="Munidasa M."/>
            <person name="Palculict T."/>
            <person name="Patil S."/>
            <person name="Pu L.-L."/>
            <person name="Saada N."/>
            <person name="Tang L."/>
            <person name="Weissenberger G."/>
            <person name="Zhu Y."/>
            <person name="Hemphill L."/>
            <person name="Shang Y."/>
            <person name="Youmans B."/>
            <person name="Ayvaz T."/>
            <person name="Ross M."/>
            <person name="Santibanez J."/>
            <person name="Aqrawi P."/>
            <person name="Gross S."/>
            <person name="Joshi V."/>
            <person name="Fowler G."/>
            <person name="Nazareth L."/>
            <person name="Reid J."/>
            <person name="Worley K."/>
            <person name="Petrosino J."/>
            <person name="Highlander S."/>
            <person name="Gibbs R."/>
        </authorList>
    </citation>
    <scope>NUCLEOTIDE SEQUENCE [LARGE SCALE GENOMIC DNA]</scope>
    <source>
        <strain evidence="4 5">ATCC 6249</strain>
    </source>
</reference>
<feature type="domain" description="CAAX prenyl protease 2/Lysostaphin resistance protein A-like" evidence="3">
    <location>
        <begin position="172"/>
        <end position="264"/>
    </location>
</feature>
<proteinExistence type="inferred from homology"/>
<sequence length="284" mass="33586">MLFYVIDSRTLQDEKLTFLKIVVNIIKDIYAIKISQQRFFGVSMKKLGHLGIYTLLVFLSIYLLDLSSLYLAKMFVWGMDGYSIIVAVEQLALLGLFIYWLKKKKMLYIFEKKGSKKSRFFYLLVSLVAAYFVRQLLSAFYIQFSRFINNHYIFEDLLSVLSFSEQSTILTTCFSFISVVILGPILEELVHRGYFMNSFFPKSKYYLDVILSALIFGLSHLVLSHRDLISLMVYSFFGFFFALVYRWTKSLKITILCHSFINFLIHADFIWLFLSNLIYYRFFR</sequence>
<dbReference type="EMBL" id="AEEN01000010">
    <property type="protein sequence ID" value="EFM32226.1"/>
    <property type="molecule type" value="Genomic_DNA"/>
</dbReference>
<dbReference type="GO" id="GO:0004175">
    <property type="term" value="F:endopeptidase activity"/>
    <property type="evidence" value="ECO:0007669"/>
    <property type="project" value="UniProtKB-ARBA"/>
</dbReference>
<gene>
    <name evidence="4" type="ORF">HMPREF8571_0508</name>
</gene>
<dbReference type="InterPro" id="IPR052710">
    <property type="entry name" value="CAAX_protease"/>
</dbReference>
<keyword evidence="2" id="KW-0812">Transmembrane</keyword>
<keyword evidence="4" id="KW-0645">Protease</keyword>
<feature type="transmembrane region" description="Helical" evidence="2">
    <location>
        <begin position="205"/>
        <end position="223"/>
    </location>
</feature>
<evidence type="ECO:0000313" key="5">
    <source>
        <dbReference type="Proteomes" id="UP000003823"/>
    </source>
</evidence>
<feature type="transmembrane region" description="Helical" evidence="2">
    <location>
        <begin position="50"/>
        <end position="70"/>
    </location>
</feature>
<keyword evidence="2" id="KW-0472">Membrane</keyword>
<protein>
    <submittedName>
        <fullName evidence="4">CAAX amino terminal protease family protein</fullName>
    </submittedName>
</protein>
<dbReference type="GO" id="GO:0006508">
    <property type="term" value="P:proteolysis"/>
    <property type="evidence" value="ECO:0007669"/>
    <property type="project" value="UniProtKB-KW"/>
</dbReference>
<organism evidence="4 5">
    <name type="scientific">Streptococcus mitis ATCC 6249</name>
    <dbReference type="NCBI Taxonomy" id="864567"/>
    <lineage>
        <taxon>Bacteria</taxon>
        <taxon>Bacillati</taxon>
        <taxon>Bacillota</taxon>
        <taxon>Bacilli</taxon>
        <taxon>Lactobacillales</taxon>
        <taxon>Streptococcaceae</taxon>
        <taxon>Streptococcus</taxon>
        <taxon>Streptococcus mitis group</taxon>
    </lineage>
</organism>
<dbReference type="PANTHER" id="PTHR36435">
    <property type="entry name" value="SLR1288 PROTEIN"/>
    <property type="match status" value="1"/>
</dbReference>
<keyword evidence="4" id="KW-0378">Hydrolase</keyword>
<feature type="transmembrane region" description="Helical" evidence="2">
    <location>
        <begin position="82"/>
        <end position="101"/>
    </location>
</feature>
<feature type="transmembrane region" description="Helical" evidence="2">
    <location>
        <begin position="167"/>
        <end position="185"/>
    </location>
</feature>
<dbReference type="eggNOG" id="COG1266">
    <property type="taxonomic scope" value="Bacteria"/>
</dbReference>
<dbReference type="InterPro" id="IPR003675">
    <property type="entry name" value="Rce1/LyrA-like_dom"/>
</dbReference>
<accession>E0PPP1</accession>
<feature type="transmembrane region" description="Helical" evidence="2">
    <location>
        <begin position="121"/>
        <end position="142"/>
    </location>
</feature>
<dbReference type="Pfam" id="PF02517">
    <property type="entry name" value="Rce1-like"/>
    <property type="match status" value="1"/>
</dbReference>
<evidence type="ECO:0000313" key="4">
    <source>
        <dbReference type="EMBL" id="EFM32226.1"/>
    </source>
</evidence>
<evidence type="ECO:0000256" key="1">
    <source>
        <dbReference type="ARBA" id="ARBA00009067"/>
    </source>
</evidence>